<proteinExistence type="predicted"/>
<dbReference type="RefSeq" id="WP_093857025.1">
    <property type="nucleotide sequence ID" value="NZ_BJVZ01000002.1"/>
</dbReference>
<dbReference type="InterPro" id="IPR003033">
    <property type="entry name" value="SCP2_sterol-bd_dom"/>
</dbReference>
<sequence length="110" mass="12681">MSMENKLEILKDKMNKNPKPYNGMTSTFSFDITTNEGNKHWSVLFYQSEVELKDELLEEPDCLLKMNESNFEKLLDGNLNATSAFMMGKIKAEGDLTKALKLQKVLSYYQ</sequence>
<dbReference type="STRING" id="237069.SAMN05216498_2613"/>
<gene>
    <name evidence="2" type="ORF">SAMN05216498_2613</name>
</gene>
<dbReference type="AlphaFoldDB" id="A0A1H0CP92"/>
<accession>A0A1H0CP92</accession>
<reference evidence="2 3" key="1">
    <citation type="submission" date="2016-10" db="EMBL/GenBank/DDBJ databases">
        <authorList>
            <person name="de Groot N.N."/>
        </authorList>
    </citation>
    <scope>NUCLEOTIDE SEQUENCE [LARGE SCALE GENOMIC DNA]</scope>
    <source>
        <strain evidence="2 3">CGMCC 1.3442</strain>
    </source>
</reference>
<dbReference type="PANTHER" id="PTHR10094:SF25">
    <property type="entry name" value="SCP2 STEROL-BINDING DOMAIN-CONTAINING PROTEIN 1"/>
    <property type="match status" value="1"/>
</dbReference>
<evidence type="ECO:0000313" key="2">
    <source>
        <dbReference type="EMBL" id="SDN59668.1"/>
    </source>
</evidence>
<dbReference type="InterPro" id="IPR036527">
    <property type="entry name" value="SCP2_sterol-bd_dom_sf"/>
</dbReference>
<protein>
    <submittedName>
        <fullName evidence="2">Putative sterol carrier protein</fullName>
    </submittedName>
</protein>
<evidence type="ECO:0000313" key="3">
    <source>
        <dbReference type="Proteomes" id="UP000199334"/>
    </source>
</evidence>
<dbReference type="SUPFAM" id="SSF55718">
    <property type="entry name" value="SCP-like"/>
    <property type="match status" value="1"/>
</dbReference>
<evidence type="ECO:0000259" key="1">
    <source>
        <dbReference type="Pfam" id="PF02036"/>
    </source>
</evidence>
<name>A0A1H0CP92_9BACI</name>
<dbReference type="EMBL" id="FNIG01000006">
    <property type="protein sequence ID" value="SDN59668.1"/>
    <property type="molecule type" value="Genomic_DNA"/>
</dbReference>
<dbReference type="GO" id="GO:0005829">
    <property type="term" value="C:cytosol"/>
    <property type="evidence" value="ECO:0007669"/>
    <property type="project" value="TreeGrafter"/>
</dbReference>
<feature type="domain" description="SCP2" evidence="1">
    <location>
        <begin position="22"/>
        <end position="106"/>
    </location>
</feature>
<dbReference type="Gene3D" id="3.30.1050.10">
    <property type="entry name" value="SCP2 sterol-binding domain"/>
    <property type="match status" value="1"/>
</dbReference>
<dbReference type="OrthoDB" id="9804656at2"/>
<dbReference type="Proteomes" id="UP000199334">
    <property type="component" value="Unassembled WGS sequence"/>
</dbReference>
<organism evidence="2 3">
    <name type="scientific">Tenuibacillus multivorans</name>
    <dbReference type="NCBI Taxonomy" id="237069"/>
    <lineage>
        <taxon>Bacteria</taxon>
        <taxon>Bacillati</taxon>
        <taxon>Bacillota</taxon>
        <taxon>Bacilli</taxon>
        <taxon>Bacillales</taxon>
        <taxon>Bacillaceae</taxon>
        <taxon>Tenuibacillus</taxon>
    </lineage>
</organism>
<dbReference type="PANTHER" id="PTHR10094">
    <property type="entry name" value="STEROL CARRIER PROTEIN 2 SCP-2 FAMILY PROTEIN"/>
    <property type="match status" value="1"/>
</dbReference>
<keyword evidence="3" id="KW-1185">Reference proteome</keyword>
<dbReference type="Pfam" id="PF02036">
    <property type="entry name" value="SCP2"/>
    <property type="match status" value="1"/>
</dbReference>